<organism evidence="1 2">
    <name type="scientific">Caldimonas caldifontis</name>
    <dbReference type="NCBI Taxonomy" id="1452508"/>
    <lineage>
        <taxon>Bacteria</taxon>
        <taxon>Pseudomonadati</taxon>
        <taxon>Pseudomonadota</taxon>
        <taxon>Betaproteobacteria</taxon>
        <taxon>Burkholderiales</taxon>
        <taxon>Sphaerotilaceae</taxon>
        <taxon>Caldimonas</taxon>
    </lineage>
</organism>
<evidence type="ECO:0008006" key="3">
    <source>
        <dbReference type="Google" id="ProtNLM"/>
    </source>
</evidence>
<proteinExistence type="predicted"/>
<evidence type="ECO:0000313" key="1">
    <source>
        <dbReference type="EMBL" id="PPE66434.1"/>
    </source>
</evidence>
<sequence length="261" mass="28305">MDMNDASFPTSWWQRMLSQPSPATPRCLPTGHARLDAALPDGGWRAGQVVEVCSPQAGDAEWRLLGEAVRRGVSQGQALALVQPPRSLPQDPWLSSLDEHLTCCWPGPDPQAVVEAGIQWLQAHPGGLLLLWAQEMTAPAWRALTRATRRHAGHVMLVRPAVTRWDDSPADVRLGLLPGRGRHWDVRVQTPASAAAVLVRVSLQDEAAARAPATLATPSGLKVVVDPADRRRTALCGTLAQVCDELDRLARREAQGWPLAA</sequence>
<dbReference type="SUPFAM" id="SSF52540">
    <property type="entry name" value="P-loop containing nucleoside triphosphate hydrolases"/>
    <property type="match status" value="1"/>
</dbReference>
<dbReference type="Gene3D" id="3.40.50.300">
    <property type="entry name" value="P-loop containing nucleotide triphosphate hydrolases"/>
    <property type="match status" value="1"/>
</dbReference>
<dbReference type="Proteomes" id="UP000238605">
    <property type="component" value="Unassembled WGS sequence"/>
</dbReference>
<dbReference type="EMBL" id="PSNX01000007">
    <property type="protein sequence ID" value="PPE66434.1"/>
    <property type="molecule type" value="Genomic_DNA"/>
</dbReference>
<dbReference type="InterPro" id="IPR027417">
    <property type="entry name" value="P-loop_NTPase"/>
</dbReference>
<accession>A0A2S5SUR7</accession>
<name>A0A2S5SUR7_9BURK</name>
<evidence type="ECO:0000313" key="2">
    <source>
        <dbReference type="Proteomes" id="UP000238605"/>
    </source>
</evidence>
<comment type="caution">
    <text evidence="1">The sequence shown here is derived from an EMBL/GenBank/DDBJ whole genome shotgun (WGS) entry which is preliminary data.</text>
</comment>
<keyword evidence="2" id="KW-1185">Reference proteome</keyword>
<protein>
    <recommendedName>
        <fullName evidence="3">Recombinase RecA</fullName>
    </recommendedName>
</protein>
<gene>
    <name evidence="1" type="ORF">C1704_08950</name>
</gene>
<reference evidence="1 2" key="1">
    <citation type="submission" date="2018-02" db="EMBL/GenBank/DDBJ databases">
        <title>Reclassifiation of [Polyangium] brachysporum DSM 7029 as Guopingzhaonella breviflexa gen. nov., sp. nov., a member of the family Comamonadaceae.</title>
        <authorList>
            <person name="Tang B."/>
        </authorList>
    </citation>
    <scope>NUCLEOTIDE SEQUENCE [LARGE SCALE GENOMIC DNA]</scope>
    <source>
        <strain evidence="1 2">BCRC 80649</strain>
    </source>
</reference>
<dbReference type="AlphaFoldDB" id="A0A2S5SUR7"/>